<evidence type="ECO:0000256" key="4">
    <source>
        <dbReference type="ARBA" id="ARBA00022692"/>
    </source>
</evidence>
<accession>A0ABW2ERS1</accession>
<dbReference type="SUPFAM" id="SSF103088">
    <property type="entry name" value="OmpA-like"/>
    <property type="match status" value="1"/>
</dbReference>
<gene>
    <name evidence="10" type="ORF">ACFQH5_03680</name>
</gene>
<dbReference type="CDD" id="cd07185">
    <property type="entry name" value="OmpA_C-like"/>
    <property type="match status" value="1"/>
</dbReference>
<keyword evidence="6 7" id="KW-0472">Membrane</keyword>
<dbReference type="InterPro" id="IPR006665">
    <property type="entry name" value="OmpA-like"/>
</dbReference>
<evidence type="ECO:0000256" key="7">
    <source>
        <dbReference type="PROSITE-ProRule" id="PRU00473"/>
    </source>
</evidence>
<evidence type="ECO:0000256" key="1">
    <source>
        <dbReference type="ARBA" id="ARBA00004162"/>
    </source>
</evidence>
<protein>
    <submittedName>
        <fullName evidence="10">Flagellar motor protein MotB</fullName>
    </submittedName>
</protein>
<dbReference type="RefSeq" id="WP_346063282.1">
    <property type="nucleotide sequence ID" value="NZ_BAAADR010000016.1"/>
</dbReference>
<dbReference type="Pfam" id="PF00691">
    <property type="entry name" value="OmpA"/>
    <property type="match status" value="1"/>
</dbReference>
<keyword evidence="11" id="KW-1185">Reference proteome</keyword>
<dbReference type="PROSITE" id="PS51123">
    <property type="entry name" value="OMPA_2"/>
    <property type="match status" value="1"/>
</dbReference>
<keyword evidence="10" id="KW-0282">Flagellum</keyword>
<dbReference type="PANTHER" id="PTHR30329">
    <property type="entry name" value="STATOR ELEMENT OF FLAGELLAR MOTOR COMPLEX"/>
    <property type="match status" value="1"/>
</dbReference>
<evidence type="ECO:0000313" key="11">
    <source>
        <dbReference type="Proteomes" id="UP001596411"/>
    </source>
</evidence>
<keyword evidence="5" id="KW-1133">Transmembrane helix</keyword>
<dbReference type="InterPro" id="IPR025713">
    <property type="entry name" value="MotB-like_N_dom"/>
</dbReference>
<dbReference type="Pfam" id="PF13677">
    <property type="entry name" value="MotB_plug"/>
    <property type="match status" value="1"/>
</dbReference>
<dbReference type="InterPro" id="IPR050330">
    <property type="entry name" value="Bact_OuterMem_StrucFunc"/>
</dbReference>
<evidence type="ECO:0000256" key="8">
    <source>
        <dbReference type="SAM" id="MobiDB-lite"/>
    </source>
</evidence>
<reference evidence="11" key="1">
    <citation type="journal article" date="2019" name="Int. J. Syst. Evol. Microbiol.">
        <title>The Global Catalogue of Microorganisms (GCM) 10K type strain sequencing project: providing services to taxonomists for standard genome sequencing and annotation.</title>
        <authorList>
            <consortium name="The Broad Institute Genomics Platform"/>
            <consortium name="The Broad Institute Genome Sequencing Center for Infectious Disease"/>
            <person name="Wu L."/>
            <person name="Ma J."/>
        </authorList>
    </citation>
    <scope>NUCLEOTIDE SEQUENCE [LARGE SCALE GENOMIC DNA]</scope>
    <source>
        <strain evidence="11">CGMCC 1.13666</strain>
    </source>
</reference>
<feature type="domain" description="OmpA-like" evidence="9">
    <location>
        <begin position="125"/>
        <end position="245"/>
    </location>
</feature>
<evidence type="ECO:0000256" key="3">
    <source>
        <dbReference type="ARBA" id="ARBA00022475"/>
    </source>
</evidence>
<dbReference type="EMBL" id="JBHSZP010000006">
    <property type="protein sequence ID" value="MFC7088652.1"/>
    <property type="molecule type" value="Genomic_DNA"/>
</dbReference>
<proteinExistence type="inferred from homology"/>
<evidence type="ECO:0000256" key="2">
    <source>
        <dbReference type="ARBA" id="ARBA00008914"/>
    </source>
</evidence>
<dbReference type="Proteomes" id="UP001596411">
    <property type="component" value="Unassembled WGS sequence"/>
</dbReference>
<keyword evidence="10" id="KW-0966">Cell projection</keyword>
<feature type="region of interest" description="Disordered" evidence="8">
    <location>
        <begin position="1"/>
        <end position="35"/>
    </location>
</feature>
<dbReference type="InterPro" id="IPR036737">
    <property type="entry name" value="OmpA-like_sf"/>
</dbReference>
<sequence>MAKLRSLKGRPEAPPPPPPTPPTQSATLLPQHAPGDGGEGEGWLISYLDVLTLLITLFVLLLSMTNLQTGEASSEPSAPRLTIPALQAADRVAGPLGSGLLPREQAGREPVAQLDLEGVSVAETEQGITLRIDDQLLFSSGDATLTGPGRELLSGLIPTLESFPGRLSVEGHSDNVPIATARFPSNWELSTARASAVLRDLERQGIDASRMRAIGYADTRPLADNASAEGRAANRRVEILLHTQAAD</sequence>
<evidence type="ECO:0000256" key="6">
    <source>
        <dbReference type="ARBA" id="ARBA00023136"/>
    </source>
</evidence>
<evidence type="ECO:0000259" key="9">
    <source>
        <dbReference type="PROSITE" id="PS51123"/>
    </source>
</evidence>
<feature type="compositionally biased region" description="Pro residues" evidence="8">
    <location>
        <begin position="12"/>
        <end position="22"/>
    </location>
</feature>
<comment type="similarity">
    <text evidence="2">Belongs to the MotB family.</text>
</comment>
<dbReference type="PANTHER" id="PTHR30329:SF21">
    <property type="entry name" value="LIPOPROTEIN YIAD-RELATED"/>
    <property type="match status" value="1"/>
</dbReference>
<name>A0ABW2ERS1_9GAMM</name>
<organism evidence="10 11">
    <name type="scientific">Halomonas salifodinae</name>
    <dbReference type="NCBI Taxonomy" id="438745"/>
    <lineage>
        <taxon>Bacteria</taxon>
        <taxon>Pseudomonadati</taxon>
        <taxon>Pseudomonadota</taxon>
        <taxon>Gammaproteobacteria</taxon>
        <taxon>Oceanospirillales</taxon>
        <taxon>Halomonadaceae</taxon>
        <taxon>Halomonas</taxon>
    </lineage>
</organism>
<keyword evidence="10" id="KW-0969">Cilium</keyword>
<evidence type="ECO:0000313" key="10">
    <source>
        <dbReference type="EMBL" id="MFC7088652.1"/>
    </source>
</evidence>
<evidence type="ECO:0000256" key="5">
    <source>
        <dbReference type="ARBA" id="ARBA00022989"/>
    </source>
</evidence>
<keyword evidence="3" id="KW-1003">Cell membrane</keyword>
<comment type="caution">
    <text evidence="10">The sequence shown here is derived from an EMBL/GenBank/DDBJ whole genome shotgun (WGS) entry which is preliminary data.</text>
</comment>
<comment type="subcellular location">
    <subcellularLocation>
        <location evidence="1">Cell membrane</location>
        <topology evidence="1">Single-pass membrane protein</topology>
    </subcellularLocation>
</comment>
<keyword evidence="4" id="KW-0812">Transmembrane</keyword>
<dbReference type="Gene3D" id="3.30.1330.60">
    <property type="entry name" value="OmpA-like domain"/>
    <property type="match status" value="1"/>
</dbReference>